<evidence type="ECO:0000256" key="1">
    <source>
        <dbReference type="SAM" id="MobiDB-lite"/>
    </source>
</evidence>
<gene>
    <name evidence="2" type="ORF">TorRG33x02_095780</name>
</gene>
<dbReference type="Proteomes" id="UP000237000">
    <property type="component" value="Unassembled WGS sequence"/>
</dbReference>
<dbReference type="InParanoid" id="A0A2P5F9U0"/>
<proteinExistence type="predicted"/>
<dbReference type="EMBL" id="JXTC01000050">
    <property type="protein sequence ID" value="PON94543.1"/>
    <property type="molecule type" value="Genomic_DNA"/>
</dbReference>
<comment type="caution">
    <text evidence="2">The sequence shown here is derived from an EMBL/GenBank/DDBJ whole genome shotgun (WGS) entry which is preliminary data.</text>
</comment>
<accession>A0A2P5F9U0</accession>
<evidence type="ECO:0000313" key="2">
    <source>
        <dbReference type="EMBL" id="PON94543.1"/>
    </source>
</evidence>
<organism evidence="2 3">
    <name type="scientific">Trema orientale</name>
    <name type="common">Charcoal tree</name>
    <name type="synonym">Celtis orientalis</name>
    <dbReference type="NCBI Taxonomy" id="63057"/>
    <lineage>
        <taxon>Eukaryota</taxon>
        <taxon>Viridiplantae</taxon>
        <taxon>Streptophyta</taxon>
        <taxon>Embryophyta</taxon>
        <taxon>Tracheophyta</taxon>
        <taxon>Spermatophyta</taxon>
        <taxon>Magnoliopsida</taxon>
        <taxon>eudicotyledons</taxon>
        <taxon>Gunneridae</taxon>
        <taxon>Pentapetalae</taxon>
        <taxon>rosids</taxon>
        <taxon>fabids</taxon>
        <taxon>Rosales</taxon>
        <taxon>Cannabaceae</taxon>
        <taxon>Trema</taxon>
    </lineage>
</organism>
<protein>
    <submittedName>
        <fullName evidence="2">Uncharacterized protein</fullName>
    </submittedName>
</protein>
<dbReference type="AlphaFoldDB" id="A0A2P5F9U0"/>
<name>A0A2P5F9U0_TREOI</name>
<sequence length="73" mass="8730">MAYGNADESFETARDCDLGDSKDDPKAQNQTRTRIIHQNWINKMNLLFFIIIKDLFKKYYFLKIYLKTTFKSI</sequence>
<keyword evidence="3" id="KW-1185">Reference proteome</keyword>
<feature type="compositionally biased region" description="Basic and acidic residues" evidence="1">
    <location>
        <begin position="11"/>
        <end position="26"/>
    </location>
</feature>
<reference evidence="3" key="1">
    <citation type="submission" date="2016-06" db="EMBL/GenBank/DDBJ databases">
        <title>Parallel loss of symbiosis genes in relatives of nitrogen-fixing non-legume Parasponia.</title>
        <authorList>
            <person name="Van Velzen R."/>
            <person name="Holmer R."/>
            <person name="Bu F."/>
            <person name="Rutten L."/>
            <person name="Van Zeijl A."/>
            <person name="Liu W."/>
            <person name="Santuari L."/>
            <person name="Cao Q."/>
            <person name="Sharma T."/>
            <person name="Shen D."/>
            <person name="Roswanjaya Y."/>
            <person name="Wardhani T."/>
            <person name="Kalhor M.S."/>
            <person name="Jansen J."/>
            <person name="Van den Hoogen J."/>
            <person name="Gungor B."/>
            <person name="Hartog M."/>
            <person name="Hontelez J."/>
            <person name="Verver J."/>
            <person name="Yang W.-C."/>
            <person name="Schijlen E."/>
            <person name="Repin R."/>
            <person name="Schilthuizen M."/>
            <person name="Schranz E."/>
            <person name="Heidstra R."/>
            <person name="Miyata K."/>
            <person name="Fedorova E."/>
            <person name="Kohlen W."/>
            <person name="Bisseling T."/>
            <person name="Smit S."/>
            <person name="Geurts R."/>
        </authorList>
    </citation>
    <scope>NUCLEOTIDE SEQUENCE [LARGE SCALE GENOMIC DNA]</scope>
    <source>
        <strain evidence="3">cv. RG33-2</strain>
    </source>
</reference>
<evidence type="ECO:0000313" key="3">
    <source>
        <dbReference type="Proteomes" id="UP000237000"/>
    </source>
</evidence>
<feature type="region of interest" description="Disordered" evidence="1">
    <location>
        <begin position="1"/>
        <end position="30"/>
    </location>
</feature>